<name>A0A8J2RZ68_9CRUS</name>
<dbReference type="OrthoDB" id="5571054at2759"/>
<keyword evidence="1" id="KW-0472">Membrane</keyword>
<comment type="caution">
    <text evidence="2">The sequence shown here is derived from an EMBL/GenBank/DDBJ whole genome shotgun (WGS) entry which is preliminary data.</text>
</comment>
<gene>
    <name evidence="2" type="ORF">DGAL_LOCUS14954</name>
</gene>
<keyword evidence="3" id="KW-1185">Reference proteome</keyword>
<evidence type="ECO:0000313" key="2">
    <source>
        <dbReference type="EMBL" id="CAH0111313.1"/>
    </source>
</evidence>
<proteinExistence type="predicted"/>
<organism evidence="2 3">
    <name type="scientific">Daphnia galeata</name>
    <dbReference type="NCBI Taxonomy" id="27404"/>
    <lineage>
        <taxon>Eukaryota</taxon>
        <taxon>Metazoa</taxon>
        <taxon>Ecdysozoa</taxon>
        <taxon>Arthropoda</taxon>
        <taxon>Crustacea</taxon>
        <taxon>Branchiopoda</taxon>
        <taxon>Diplostraca</taxon>
        <taxon>Cladocera</taxon>
        <taxon>Anomopoda</taxon>
        <taxon>Daphniidae</taxon>
        <taxon>Daphnia</taxon>
    </lineage>
</organism>
<dbReference type="EMBL" id="CAKKLH010000313">
    <property type="protein sequence ID" value="CAH0111313.1"/>
    <property type="molecule type" value="Genomic_DNA"/>
</dbReference>
<feature type="transmembrane region" description="Helical" evidence="1">
    <location>
        <begin position="30"/>
        <end position="50"/>
    </location>
</feature>
<accession>A0A8J2RZ68</accession>
<dbReference type="AlphaFoldDB" id="A0A8J2RZ68"/>
<protein>
    <submittedName>
        <fullName evidence="2">Uncharacterized protein</fullName>
    </submittedName>
</protein>
<reference evidence="2" key="1">
    <citation type="submission" date="2021-11" db="EMBL/GenBank/DDBJ databases">
        <authorList>
            <person name="Schell T."/>
        </authorList>
    </citation>
    <scope>NUCLEOTIDE SEQUENCE</scope>
    <source>
        <strain evidence="2">M5</strain>
    </source>
</reference>
<evidence type="ECO:0000313" key="3">
    <source>
        <dbReference type="Proteomes" id="UP000789390"/>
    </source>
</evidence>
<dbReference type="Proteomes" id="UP000789390">
    <property type="component" value="Unassembled WGS sequence"/>
</dbReference>
<keyword evidence="1" id="KW-0812">Transmembrane</keyword>
<keyword evidence="1" id="KW-1133">Transmembrane helix</keyword>
<evidence type="ECO:0000256" key="1">
    <source>
        <dbReference type="SAM" id="Phobius"/>
    </source>
</evidence>
<sequence>MIVQLSTVRTAYRWTSGFTRLRAEGWPSQLTATLMAIIGIGLSSFSAAQMSAMPASHNKKYFPRGPWN</sequence>